<name>A5C0Z6_VITVI</name>
<reference evidence="1" key="1">
    <citation type="journal article" date="2007" name="PLoS ONE">
        <title>The first genome sequence of an elite grapevine cultivar (Pinot noir Vitis vinifera L.): coping with a highly heterozygous genome.</title>
        <authorList>
            <person name="Velasco R."/>
            <person name="Zharkikh A."/>
            <person name="Troggio M."/>
            <person name="Cartwright D.A."/>
            <person name="Cestaro A."/>
            <person name="Pruss D."/>
            <person name="Pindo M."/>
            <person name="FitzGerald L.M."/>
            <person name="Vezzulli S."/>
            <person name="Reid J."/>
            <person name="Malacarne G."/>
            <person name="Iliev D."/>
            <person name="Coppola G."/>
            <person name="Wardell B."/>
            <person name="Micheletti D."/>
            <person name="Macalma T."/>
            <person name="Facci M."/>
            <person name="Mitchell J.T."/>
            <person name="Perazzolli M."/>
            <person name="Eldredge G."/>
            <person name="Gatto P."/>
            <person name="Oyzerski R."/>
            <person name="Moretto M."/>
            <person name="Gutin N."/>
            <person name="Stefanini M."/>
            <person name="Chen Y."/>
            <person name="Segala C."/>
            <person name="Davenport C."/>
            <person name="Dematte L."/>
            <person name="Mraz A."/>
            <person name="Battilana J."/>
            <person name="Stormo K."/>
            <person name="Costa F."/>
            <person name="Tao Q."/>
            <person name="Si-Ammour A."/>
            <person name="Harkins T."/>
            <person name="Lackey A."/>
            <person name="Perbost C."/>
            <person name="Taillon B."/>
            <person name="Stella A."/>
            <person name="Solovyev V."/>
            <person name="Fawcett J.A."/>
            <person name="Sterck L."/>
            <person name="Vandepoele K."/>
            <person name="Grando S.M."/>
            <person name="Toppo S."/>
            <person name="Moser C."/>
            <person name="Lanchbury J."/>
            <person name="Bogden R."/>
            <person name="Skolnick M."/>
            <person name="Sgaramella V."/>
            <person name="Bhatnagar S.K."/>
            <person name="Fontana P."/>
            <person name="Gutin A."/>
            <person name="Van de Peer Y."/>
            <person name="Salamini F."/>
            <person name="Viola R."/>
        </authorList>
    </citation>
    <scope>NUCLEOTIDE SEQUENCE</scope>
</reference>
<dbReference type="AlphaFoldDB" id="A5C0Z6"/>
<accession>A5C0Z6</accession>
<proteinExistence type="predicted"/>
<sequence length="292" mass="33184">MVANLRANFHEWQQKRLNEANEVGPSAKKQKTGNKKVLKRILVDVTADPHRTSWLFPHGSTHETIEAIMRLKDYTTMQTAKMLKLGMAVFGTSKAKIEKEGTRLKLELEQTVVGFAKEIKELEVFYQHRVDDMFFYDYRCCMKKHDITNDIPNIPSDEENDVVLGRGSQMVRPYSLTLSMTYGHSQLGWSLLATTLAVFSKIHLRTKSPRWNSRGVLSCCTKPLLFASKSPISVGMMASMPYAKANEVTPQCVVLASSTLLENNGFMRLPKLYSCSRRVFAHRLGYVGTKQR</sequence>
<gene>
    <name evidence="1" type="ORF">VITISV_002574</name>
</gene>
<organism evidence="1">
    <name type="scientific">Vitis vinifera</name>
    <name type="common">Grape</name>
    <dbReference type="NCBI Taxonomy" id="29760"/>
    <lineage>
        <taxon>Eukaryota</taxon>
        <taxon>Viridiplantae</taxon>
        <taxon>Streptophyta</taxon>
        <taxon>Embryophyta</taxon>
        <taxon>Tracheophyta</taxon>
        <taxon>Spermatophyta</taxon>
        <taxon>Magnoliopsida</taxon>
        <taxon>eudicotyledons</taxon>
        <taxon>Gunneridae</taxon>
        <taxon>Pentapetalae</taxon>
        <taxon>rosids</taxon>
        <taxon>Vitales</taxon>
        <taxon>Vitaceae</taxon>
        <taxon>Viteae</taxon>
        <taxon>Vitis</taxon>
    </lineage>
</organism>
<dbReference type="EMBL" id="AM478309">
    <property type="protein sequence ID" value="CAN83802.1"/>
    <property type="molecule type" value="Genomic_DNA"/>
</dbReference>
<evidence type="ECO:0000313" key="1">
    <source>
        <dbReference type="EMBL" id="CAN83802.1"/>
    </source>
</evidence>
<protein>
    <submittedName>
        <fullName evidence="1">Uncharacterized protein</fullName>
    </submittedName>
</protein>